<dbReference type="NCBIfam" id="TIGR04111">
    <property type="entry name" value="BcepMu_gp16"/>
    <property type="match status" value="1"/>
</dbReference>
<feature type="non-terminal residue" evidence="1">
    <location>
        <position position="29"/>
    </location>
</feature>
<gene>
    <name evidence="1" type="ORF">Q2V20_27430</name>
</gene>
<dbReference type="Proteomes" id="UP001173661">
    <property type="component" value="Unassembled WGS sequence"/>
</dbReference>
<keyword evidence="1" id="KW-0238">DNA-binding</keyword>
<sequence length="29" mass="3488">MTAEQVKALFRQRGITFTRWAEENGYNRN</sequence>
<evidence type="ECO:0000313" key="2">
    <source>
        <dbReference type="Proteomes" id="UP001173661"/>
    </source>
</evidence>
<dbReference type="GO" id="GO:0003677">
    <property type="term" value="F:DNA binding"/>
    <property type="evidence" value="ECO:0007669"/>
    <property type="project" value="UniProtKB-KW"/>
</dbReference>
<dbReference type="EMBL" id="JAUKXU010000098">
    <property type="protein sequence ID" value="MDO2577759.1"/>
    <property type="molecule type" value="Genomic_DNA"/>
</dbReference>
<organism evidence="1 2">
    <name type="scientific">Escherichia coli</name>
    <dbReference type="NCBI Taxonomy" id="562"/>
    <lineage>
        <taxon>Bacteria</taxon>
        <taxon>Pseudomonadati</taxon>
        <taxon>Pseudomonadota</taxon>
        <taxon>Gammaproteobacteria</taxon>
        <taxon>Enterobacterales</taxon>
        <taxon>Enterobacteriaceae</taxon>
        <taxon>Escherichia</taxon>
    </lineage>
</organism>
<dbReference type="InterPro" id="IPR026365">
    <property type="entry name" value="BcepMu_gp16"/>
</dbReference>
<accession>A0AAW7V3C2</accession>
<reference evidence="1" key="1">
    <citation type="submission" date="2023-07" db="EMBL/GenBank/DDBJ databases">
        <title>High risk of intestinal colonization with ESBL-producing Escherichia coli among soldiers of military contingents in specific geographic regions.</title>
        <authorList>
            <person name="Literacka E."/>
        </authorList>
    </citation>
    <scope>NUCLEOTIDE SEQUENCE</scope>
    <source>
        <strain evidence="1">66</strain>
    </source>
</reference>
<evidence type="ECO:0000313" key="1">
    <source>
        <dbReference type="EMBL" id="MDO2577759.1"/>
    </source>
</evidence>
<comment type="caution">
    <text evidence="1">The sequence shown here is derived from an EMBL/GenBank/DDBJ whole genome shotgun (WGS) entry which is preliminary data.</text>
</comment>
<protein>
    <submittedName>
        <fullName evidence="1">DNA-binding protein</fullName>
    </submittedName>
</protein>
<dbReference type="AlphaFoldDB" id="A0AAW7V3C2"/>
<proteinExistence type="predicted"/>
<name>A0AAW7V3C2_ECOLX</name>